<dbReference type="EMBL" id="WCUA01000172">
    <property type="protein sequence ID" value="KAB4178935.1"/>
    <property type="molecule type" value="Genomic_DNA"/>
</dbReference>
<evidence type="ECO:0000313" key="2">
    <source>
        <dbReference type="Proteomes" id="UP000442334"/>
    </source>
</evidence>
<feature type="non-terminal residue" evidence="1">
    <location>
        <position position="1"/>
    </location>
</feature>
<organism evidence="1 2">
    <name type="scientific">Bacteroides uniformis</name>
    <dbReference type="NCBI Taxonomy" id="820"/>
    <lineage>
        <taxon>Bacteria</taxon>
        <taxon>Pseudomonadati</taxon>
        <taxon>Bacteroidota</taxon>
        <taxon>Bacteroidia</taxon>
        <taxon>Bacteroidales</taxon>
        <taxon>Bacteroidaceae</taxon>
        <taxon>Bacteroides</taxon>
    </lineage>
</organism>
<evidence type="ECO:0000313" key="1">
    <source>
        <dbReference type="EMBL" id="KAB4178935.1"/>
    </source>
</evidence>
<dbReference type="Proteomes" id="UP000442334">
    <property type="component" value="Unassembled WGS sequence"/>
</dbReference>
<gene>
    <name evidence="1" type="ORF">GAQ34_22970</name>
</gene>
<sequence length="25" mass="2791">IILLAISVRLFTANITLLIEALHRS</sequence>
<reference evidence="1 2" key="1">
    <citation type="journal article" date="2019" name="Nat. Med.">
        <title>A library of human gut bacterial isolates paired with longitudinal multiomics data enables mechanistic microbiome research.</title>
        <authorList>
            <person name="Poyet M."/>
            <person name="Groussin M."/>
            <person name="Gibbons S.M."/>
            <person name="Avila-Pacheco J."/>
            <person name="Jiang X."/>
            <person name="Kearney S.M."/>
            <person name="Perrotta A.R."/>
            <person name="Berdy B."/>
            <person name="Zhao S."/>
            <person name="Lieberman T.D."/>
            <person name="Swanson P.K."/>
            <person name="Smith M."/>
            <person name="Roesemann S."/>
            <person name="Alexander J.E."/>
            <person name="Rich S.A."/>
            <person name="Livny J."/>
            <person name="Vlamakis H."/>
            <person name="Clish C."/>
            <person name="Bullock K."/>
            <person name="Deik A."/>
            <person name="Scott J."/>
            <person name="Pierce K.A."/>
            <person name="Xavier R.J."/>
            <person name="Alm E.J."/>
        </authorList>
    </citation>
    <scope>NUCLEOTIDE SEQUENCE [LARGE SCALE GENOMIC DNA]</scope>
    <source>
        <strain evidence="1 2">BIOML-A21</strain>
    </source>
</reference>
<comment type="caution">
    <text evidence="1">The sequence shown here is derived from an EMBL/GenBank/DDBJ whole genome shotgun (WGS) entry which is preliminary data.</text>
</comment>
<name>A0A7J5GQG4_BACUN</name>
<proteinExistence type="predicted"/>
<accession>A0A7J5GQG4</accession>
<dbReference type="AlphaFoldDB" id="A0A7J5GQG4"/>
<protein>
    <submittedName>
        <fullName evidence="1">MarC family protein</fullName>
    </submittedName>
</protein>